<dbReference type="RefSeq" id="WP_005978785.1">
    <property type="nucleotide sequence ID" value="NZ_CABKNW010000004.1"/>
</dbReference>
<evidence type="ECO:0000313" key="1">
    <source>
        <dbReference type="EMBL" id="SQI99426.1"/>
    </source>
</evidence>
<dbReference type="Proteomes" id="UP000249008">
    <property type="component" value="Chromosome 1"/>
</dbReference>
<dbReference type="AlphaFoldDB" id="A0AAX2J6E2"/>
<dbReference type="EMBL" id="LS483487">
    <property type="protein sequence ID" value="SQI99426.1"/>
    <property type="molecule type" value="Genomic_DNA"/>
</dbReference>
<dbReference type="KEGG" id="ful:C4N20_07855"/>
<accession>A0AAX2J6E2</accession>
<organism evidence="1 2">
    <name type="scientific">Fusobacterium ulcerans</name>
    <dbReference type="NCBI Taxonomy" id="861"/>
    <lineage>
        <taxon>Bacteria</taxon>
        <taxon>Fusobacteriati</taxon>
        <taxon>Fusobacteriota</taxon>
        <taxon>Fusobacteriia</taxon>
        <taxon>Fusobacteriales</taxon>
        <taxon>Fusobacteriaceae</taxon>
        <taxon>Fusobacterium</taxon>
    </lineage>
</organism>
<proteinExistence type="predicted"/>
<gene>
    <name evidence="1" type="ORF">NCTC12112_00120</name>
</gene>
<evidence type="ECO:0000313" key="2">
    <source>
        <dbReference type="Proteomes" id="UP000249008"/>
    </source>
</evidence>
<sequence>MKEMTNLDIIFEMYEKPYMKKENKERGYHEITNFDIILYVSKKLEERTKKIKETKENNSDKVKQVFVNGKLETIK</sequence>
<name>A0AAX2J6E2_9FUSO</name>
<dbReference type="GeneID" id="78454719"/>
<protein>
    <submittedName>
        <fullName evidence="1">Uncharacterized protein</fullName>
    </submittedName>
</protein>
<reference evidence="1 2" key="1">
    <citation type="submission" date="2018-06" db="EMBL/GenBank/DDBJ databases">
        <authorList>
            <consortium name="Pathogen Informatics"/>
            <person name="Doyle S."/>
        </authorList>
    </citation>
    <scope>NUCLEOTIDE SEQUENCE [LARGE SCALE GENOMIC DNA]</scope>
    <source>
        <strain evidence="1 2">NCTC12112</strain>
    </source>
</reference>